<comment type="subcellular location">
    <subcellularLocation>
        <location evidence="1">Nucleus</location>
    </subcellularLocation>
</comment>
<dbReference type="Pfam" id="PF00249">
    <property type="entry name" value="Myb_DNA-binding"/>
    <property type="match status" value="2"/>
</dbReference>
<keyword evidence="4" id="KW-0539">Nucleus</keyword>
<evidence type="ECO:0000313" key="9">
    <source>
        <dbReference type="Proteomes" id="UP000197138"/>
    </source>
</evidence>
<dbReference type="GO" id="GO:0009733">
    <property type="term" value="P:response to auxin"/>
    <property type="evidence" value="ECO:0007669"/>
    <property type="project" value="TreeGrafter"/>
</dbReference>
<feature type="domain" description="Myb-like" evidence="6">
    <location>
        <begin position="9"/>
        <end position="61"/>
    </location>
</feature>
<feature type="compositionally biased region" description="Polar residues" evidence="5">
    <location>
        <begin position="120"/>
        <end position="136"/>
    </location>
</feature>
<proteinExistence type="predicted"/>
<reference evidence="9" key="1">
    <citation type="journal article" date="2017" name="Plant J.">
        <title>The pomegranate (Punica granatum L.) genome and the genomics of punicalagin biosynthesis.</title>
        <authorList>
            <person name="Qin G."/>
            <person name="Xu C."/>
            <person name="Ming R."/>
            <person name="Tang H."/>
            <person name="Guyot R."/>
            <person name="Kramer E.M."/>
            <person name="Hu Y."/>
            <person name="Yi X."/>
            <person name="Qi Y."/>
            <person name="Xu X."/>
            <person name="Gao Z."/>
            <person name="Pan H."/>
            <person name="Jian J."/>
            <person name="Tian Y."/>
            <person name="Yue Z."/>
            <person name="Xu Y."/>
        </authorList>
    </citation>
    <scope>NUCLEOTIDE SEQUENCE [LARGE SCALE GENOMIC DNA]</scope>
    <source>
        <strain evidence="9">cv. Dabenzi</strain>
    </source>
</reference>
<evidence type="ECO:0000313" key="8">
    <source>
        <dbReference type="EMBL" id="OWM69746.1"/>
    </source>
</evidence>
<dbReference type="PROSITE" id="PS51294">
    <property type="entry name" value="HTH_MYB"/>
    <property type="match status" value="2"/>
</dbReference>
<dbReference type="RefSeq" id="XP_031379372.1">
    <property type="nucleotide sequence ID" value="XM_031523512.1"/>
</dbReference>
<keyword evidence="2" id="KW-0677">Repeat</keyword>
<feature type="domain" description="HTH myb-type" evidence="7">
    <location>
        <begin position="9"/>
        <end position="65"/>
    </location>
</feature>
<name>A0A218WAT0_PUNGR</name>
<keyword evidence="10" id="KW-1185">Reference proteome</keyword>
<feature type="region of interest" description="Disordered" evidence="5">
    <location>
        <begin position="118"/>
        <end position="138"/>
    </location>
</feature>
<evidence type="ECO:0000256" key="2">
    <source>
        <dbReference type="ARBA" id="ARBA00022737"/>
    </source>
</evidence>
<dbReference type="InterPro" id="IPR017930">
    <property type="entry name" value="Myb_dom"/>
</dbReference>
<reference evidence="11" key="4">
    <citation type="submission" date="2025-04" db="UniProtKB">
        <authorList>
            <consortium name="RefSeq"/>
        </authorList>
    </citation>
    <scope>IDENTIFICATION</scope>
    <source>
        <tissue evidence="11">Leaf</tissue>
    </source>
</reference>
<reference evidence="8" key="2">
    <citation type="submission" date="2017-06" db="EMBL/GenBank/DDBJ databases">
        <title>The pomegranate genome and the genomics of punicalagin biosynthesis.</title>
        <authorList>
            <person name="Xu C."/>
        </authorList>
    </citation>
    <scope>NUCLEOTIDE SEQUENCE [LARGE SCALE GENOMIC DNA]</scope>
    <source>
        <tissue evidence="8">Fresh leaf</tissue>
    </source>
</reference>
<dbReference type="GO" id="GO:0003677">
    <property type="term" value="F:DNA binding"/>
    <property type="evidence" value="ECO:0007669"/>
    <property type="project" value="UniProtKB-KW"/>
</dbReference>
<evidence type="ECO:0000256" key="5">
    <source>
        <dbReference type="SAM" id="MobiDB-lite"/>
    </source>
</evidence>
<dbReference type="SMART" id="SM00717">
    <property type="entry name" value="SANT"/>
    <property type="match status" value="2"/>
</dbReference>
<dbReference type="OrthoDB" id="2143914at2759"/>
<evidence type="ECO:0000259" key="6">
    <source>
        <dbReference type="PROSITE" id="PS50090"/>
    </source>
</evidence>
<reference evidence="10" key="3">
    <citation type="journal article" date="2020" name="Plant Biotechnol. J.">
        <title>The pomegranate (Punica granatum L.) draft genome dissects genetic divergence between soft- and hard-seeded cultivars.</title>
        <authorList>
            <person name="Luo X."/>
            <person name="Li H."/>
            <person name="Wu Z."/>
            <person name="Yao W."/>
            <person name="Zhao P."/>
            <person name="Cao D."/>
            <person name="Yu H."/>
            <person name="Li K."/>
            <person name="Poudel K."/>
            <person name="Zhao D."/>
            <person name="Zhang F."/>
            <person name="Xia X."/>
            <person name="Chen L."/>
            <person name="Wang Q."/>
            <person name="Jing D."/>
            <person name="Cao S."/>
        </authorList>
    </citation>
    <scope>NUCLEOTIDE SEQUENCE [LARGE SCALE GENOMIC DNA]</scope>
</reference>
<feature type="region of interest" description="Disordered" evidence="5">
    <location>
        <begin position="202"/>
        <end position="238"/>
    </location>
</feature>
<evidence type="ECO:0000313" key="11">
    <source>
        <dbReference type="RefSeq" id="XP_031379372.1"/>
    </source>
</evidence>
<accession>A0A218WAT0</accession>
<dbReference type="Proteomes" id="UP000197138">
    <property type="component" value="Unassembled WGS sequence"/>
</dbReference>
<dbReference type="PANTHER" id="PTHR10641:SF1320">
    <property type="entry name" value="TRANSCRIPTION FACTOR MYB96"/>
    <property type="match status" value="1"/>
</dbReference>
<evidence type="ECO:0000259" key="7">
    <source>
        <dbReference type="PROSITE" id="PS51294"/>
    </source>
</evidence>
<dbReference type="InterPro" id="IPR015495">
    <property type="entry name" value="Myb_TF_plants"/>
</dbReference>
<dbReference type="CDD" id="cd00167">
    <property type="entry name" value="SANT"/>
    <property type="match status" value="2"/>
</dbReference>
<evidence type="ECO:0000256" key="4">
    <source>
        <dbReference type="ARBA" id="ARBA00023242"/>
    </source>
</evidence>
<evidence type="ECO:0000256" key="3">
    <source>
        <dbReference type="ARBA" id="ARBA00023125"/>
    </source>
</evidence>
<dbReference type="PROSITE" id="PS50090">
    <property type="entry name" value="MYB_LIKE"/>
    <property type="match status" value="2"/>
</dbReference>
<organism evidence="8 9">
    <name type="scientific">Punica granatum</name>
    <name type="common">Pomegranate</name>
    <dbReference type="NCBI Taxonomy" id="22663"/>
    <lineage>
        <taxon>Eukaryota</taxon>
        <taxon>Viridiplantae</taxon>
        <taxon>Streptophyta</taxon>
        <taxon>Embryophyta</taxon>
        <taxon>Tracheophyta</taxon>
        <taxon>Spermatophyta</taxon>
        <taxon>Magnoliopsida</taxon>
        <taxon>eudicotyledons</taxon>
        <taxon>Gunneridae</taxon>
        <taxon>Pentapetalae</taxon>
        <taxon>rosids</taxon>
        <taxon>malvids</taxon>
        <taxon>Myrtales</taxon>
        <taxon>Lythraceae</taxon>
        <taxon>Punica</taxon>
    </lineage>
</organism>
<dbReference type="Proteomes" id="UP000515151">
    <property type="component" value="Chromosome 2"/>
</dbReference>
<dbReference type="PANTHER" id="PTHR10641">
    <property type="entry name" value="MYB FAMILY TRANSCRIPTION FACTOR"/>
    <property type="match status" value="1"/>
</dbReference>
<dbReference type="InterPro" id="IPR001005">
    <property type="entry name" value="SANT/Myb"/>
</dbReference>
<protein>
    <submittedName>
        <fullName evidence="11">Myb-related protein 306-like</fullName>
    </submittedName>
</protein>
<dbReference type="AlphaFoldDB" id="A0A218WAT0"/>
<dbReference type="FunFam" id="1.10.10.60:FF:000001">
    <property type="entry name" value="MYB-related transcription factor"/>
    <property type="match status" value="1"/>
</dbReference>
<sequence>MGRPPCCDKAGVKKGPWTPEEDILLVSYIQEHGPGNWKSVPTHTGLLRCSKSCRLRWTNYLRPGIKRGDFTDHEEKMIIHLQALLGNRWAAIASYLPQRTDNDIKNFWNTHLKKKLGKLQSPSGSDDALASNSKTMSTRDRWERRLQADIQTAKQALSEALSPEKQDLISDLRTFSVIAPKKPAQAPTYASSTENIARLLKGWTKKSLPRPTRPIPSDPAARRASGSKDGSESSFSEGTLSTTAAANCYKSETEVLSCSGGLEPFLGLEPFGPTSSSDFSNSASGEMSPNYLQNETKPGPSLLEQLPWSLLEKWLFDESLYGKDLQLSELLLDEDANFF</sequence>
<evidence type="ECO:0000256" key="1">
    <source>
        <dbReference type="ARBA" id="ARBA00004123"/>
    </source>
</evidence>
<dbReference type="SUPFAM" id="SSF46689">
    <property type="entry name" value="Homeodomain-like"/>
    <property type="match status" value="1"/>
</dbReference>
<feature type="domain" description="HTH myb-type" evidence="7">
    <location>
        <begin position="66"/>
        <end position="116"/>
    </location>
</feature>
<keyword evidence="3" id="KW-0238">DNA-binding</keyword>
<dbReference type="GO" id="GO:0005634">
    <property type="term" value="C:nucleus"/>
    <property type="evidence" value="ECO:0007669"/>
    <property type="project" value="UniProtKB-SubCell"/>
</dbReference>
<dbReference type="InterPro" id="IPR009057">
    <property type="entry name" value="Homeodomain-like_sf"/>
</dbReference>
<evidence type="ECO:0000313" key="10">
    <source>
        <dbReference type="Proteomes" id="UP000515151"/>
    </source>
</evidence>
<dbReference type="GeneID" id="116194652"/>
<feature type="domain" description="Myb-like" evidence="6">
    <location>
        <begin position="62"/>
        <end position="112"/>
    </location>
</feature>
<dbReference type="Gene3D" id="1.10.10.60">
    <property type="entry name" value="Homeodomain-like"/>
    <property type="match status" value="2"/>
</dbReference>
<dbReference type="EMBL" id="MTKT01004810">
    <property type="protein sequence ID" value="OWM69746.1"/>
    <property type="molecule type" value="Genomic_DNA"/>
</dbReference>
<gene>
    <name evidence="11" type="primary">LOC116194652</name>
    <name evidence="8" type="ORF">CDL15_Pgr025595</name>
</gene>